<comment type="caution">
    <text evidence="2">The sequence shown here is derived from an EMBL/GenBank/DDBJ whole genome shotgun (WGS) entry which is preliminary data.</text>
</comment>
<evidence type="ECO:0008006" key="4">
    <source>
        <dbReference type="Google" id="ProtNLM"/>
    </source>
</evidence>
<evidence type="ECO:0000256" key="1">
    <source>
        <dbReference type="SAM" id="SignalP"/>
    </source>
</evidence>
<name>A0ABP3V158_9BURK</name>
<proteinExistence type="predicted"/>
<feature type="signal peptide" evidence="1">
    <location>
        <begin position="1"/>
        <end position="21"/>
    </location>
</feature>
<dbReference type="Proteomes" id="UP001500279">
    <property type="component" value="Unassembled WGS sequence"/>
</dbReference>
<gene>
    <name evidence="2" type="ORF">GCM10009107_11460</name>
</gene>
<dbReference type="EMBL" id="BAAAEW010000004">
    <property type="protein sequence ID" value="GAA0745178.1"/>
    <property type="molecule type" value="Genomic_DNA"/>
</dbReference>
<organism evidence="2 3">
    <name type="scientific">Ideonella azotifigens</name>
    <dbReference type="NCBI Taxonomy" id="513160"/>
    <lineage>
        <taxon>Bacteria</taxon>
        <taxon>Pseudomonadati</taxon>
        <taxon>Pseudomonadota</taxon>
        <taxon>Betaproteobacteria</taxon>
        <taxon>Burkholderiales</taxon>
        <taxon>Sphaerotilaceae</taxon>
        <taxon>Ideonella</taxon>
    </lineage>
</organism>
<evidence type="ECO:0000313" key="3">
    <source>
        <dbReference type="Proteomes" id="UP001500279"/>
    </source>
</evidence>
<sequence length="173" mass="19369">MRTLLRHGLAVLLFASTAAYAQVDERAMKAAYLYNFIQFAQWPVPPDEPFRLCVLGRTPMDEPLARLEGKRVLNDVHIKVVHVSLQDPLAPCHALYLDDSQRKLAPELLARLDSAPILTITDGDGLADQGLMIEIQKRDLKLGFEVNLAMARKVRISFNARMLKMANYVAGAK</sequence>
<protein>
    <recommendedName>
        <fullName evidence="4">YfiR family protein</fullName>
    </recommendedName>
</protein>
<dbReference type="Pfam" id="PF13689">
    <property type="entry name" value="DUF4154"/>
    <property type="match status" value="1"/>
</dbReference>
<feature type="chain" id="PRO_5046728754" description="YfiR family protein" evidence="1">
    <location>
        <begin position="22"/>
        <end position="173"/>
    </location>
</feature>
<dbReference type="RefSeq" id="WP_141290442.1">
    <property type="nucleotide sequence ID" value="NZ_BAAAEW010000004.1"/>
</dbReference>
<dbReference type="InterPro" id="IPR025293">
    <property type="entry name" value="YfiR/HmsC-like"/>
</dbReference>
<accession>A0ABP3V158</accession>
<reference evidence="3" key="1">
    <citation type="journal article" date="2019" name="Int. J. Syst. Evol. Microbiol.">
        <title>The Global Catalogue of Microorganisms (GCM) 10K type strain sequencing project: providing services to taxonomists for standard genome sequencing and annotation.</title>
        <authorList>
            <consortium name="The Broad Institute Genomics Platform"/>
            <consortium name="The Broad Institute Genome Sequencing Center for Infectious Disease"/>
            <person name="Wu L."/>
            <person name="Ma J."/>
        </authorList>
    </citation>
    <scope>NUCLEOTIDE SEQUENCE [LARGE SCALE GENOMIC DNA]</scope>
    <source>
        <strain evidence="3">JCM 15503</strain>
    </source>
</reference>
<keyword evidence="1" id="KW-0732">Signal</keyword>
<keyword evidence="3" id="KW-1185">Reference proteome</keyword>
<evidence type="ECO:0000313" key="2">
    <source>
        <dbReference type="EMBL" id="GAA0745178.1"/>
    </source>
</evidence>